<reference evidence="2" key="1">
    <citation type="submission" date="2016-01" db="EMBL/GenBank/DDBJ databases">
        <title>Whole genome sequencing of Bhargavaea cecembensis T14.</title>
        <authorList>
            <person name="Hong K.W."/>
        </authorList>
    </citation>
    <scope>NUCLEOTIDE SEQUENCE [LARGE SCALE GENOMIC DNA]</scope>
    <source>
        <strain evidence="2">M19</strain>
    </source>
</reference>
<evidence type="ECO:0008006" key="3">
    <source>
        <dbReference type="Google" id="ProtNLM"/>
    </source>
</evidence>
<dbReference type="PANTHER" id="PTHR40658">
    <property type="match status" value="1"/>
</dbReference>
<proteinExistence type="predicted"/>
<evidence type="ECO:0000313" key="1">
    <source>
        <dbReference type="EMBL" id="KZE44221.1"/>
    </source>
</evidence>
<dbReference type="AlphaFoldDB" id="A0A163J2M6"/>
<comment type="caution">
    <text evidence="1">The sequence shown here is derived from an EMBL/GenBank/DDBJ whole genome shotgun (WGS) entry which is preliminary data.</text>
</comment>
<dbReference type="InterPro" id="IPR012550">
    <property type="entry name" value="DUF1706"/>
</dbReference>
<evidence type="ECO:0000313" key="2">
    <source>
        <dbReference type="Proteomes" id="UP000076510"/>
    </source>
</evidence>
<gene>
    <name evidence="1" type="ORF">AV649_07930</name>
</gene>
<name>A0A163J2M6_9BACI</name>
<accession>A0A163J2M6</accession>
<dbReference type="OrthoDB" id="9786621at2"/>
<sequence>MTDAEGKERLILKSEEAFQTLMNLITSIPPRKRKESIITDERDKNFRDVLMHLYEWHSMLERWYREGMDGDEPSMPAAGYQWRDIGALNQKIWDDYQEVPLNKAIKKVTKSHTRVMDLIDRHSTEEIMTKKYVKWTKTSHLYSYFAANTYKHYEWALRKCAEIKDGLMSDTMR</sequence>
<organism evidence="1 2">
    <name type="scientific">Rossellomorea marisflavi</name>
    <dbReference type="NCBI Taxonomy" id="189381"/>
    <lineage>
        <taxon>Bacteria</taxon>
        <taxon>Bacillati</taxon>
        <taxon>Bacillota</taxon>
        <taxon>Bacilli</taxon>
        <taxon>Bacillales</taxon>
        <taxon>Bacillaceae</taxon>
        <taxon>Rossellomorea</taxon>
    </lineage>
</organism>
<dbReference type="PIRSF" id="PIRSF031551">
    <property type="entry name" value="DUF1706"/>
    <property type="match status" value="1"/>
</dbReference>
<dbReference type="RefSeq" id="WP_063191827.1">
    <property type="nucleotide sequence ID" value="NZ_LQQY01000044.1"/>
</dbReference>
<dbReference type="Gene3D" id="1.20.120.450">
    <property type="entry name" value="dinb family like domain"/>
    <property type="match status" value="1"/>
</dbReference>
<dbReference type="Pfam" id="PF08020">
    <property type="entry name" value="DUF1706"/>
    <property type="match status" value="1"/>
</dbReference>
<dbReference type="EMBL" id="LQQY01000044">
    <property type="protein sequence ID" value="KZE44221.1"/>
    <property type="molecule type" value="Genomic_DNA"/>
</dbReference>
<dbReference type="Proteomes" id="UP000076510">
    <property type="component" value="Unassembled WGS sequence"/>
</dbReference>
<dbReference type="PANTHER" id="PTHR40658:SF4">
    <property type="entry name" value="HYPOTHETICAL CYTOSOLIC PROTEIN"/>
    <property type="match status" value="1"/>
</dbReference>
<protein>
    <recommendedName>
        <fullName evidence="3">ClbS/DfsB family four-helix bundle protein</fullName>
    </recommendedName>
</protein>
<dbReference type="InterPro" id="IPR034660">
    <property type="entry name" value="DinB/YfiT-like"/>
</dbReference>